<dbReference type="Proteomes" id="UP000242287">
    <property type="component" value="Unassembled WGS sequence"/>
</dbReference>
<keyword evidence="2" id="KW-1185">Reference proteome</keyword>
<name>A0A2A9NQE6_9AGAR</name>
<proteinExistence type="predicted"/>
<organism evidence="1 2">
    <name type="scientific">Amanita thiersii Skay4041</name>
    <dbReference type="NCBI Taxonomy" id="703135"/>
    <lineage>
        <taxon>Eukaryota</taxon>
        <taxon>Fungi</taxon>
        <taxon>Dikarya</taxon>
        <taxon>Basidiomycota</taxon>
        <taxon>Agaricomycotina</taxon>
        <taxon>Agaricomycetes</taxon>
        <taxon>Agaricomycetidae</taxon>
        <taxon>Agaricales</taxon>
        <taxon>Pluteineae</taxon>
        <taxon>Amanitaceae</taxon>
        <taxon>Amanita</taxon>
    </lineage>
</organism>
<protein>
    <submittedName>
        <fullName evidence="1">Uncharacterized protein</fullName>
    </submittedName>
</protein>
<dbReference type="AlphaFoldDB" id="A0A2A9NQE6"/>
<dbReference type="OrthoDB" id="2143914at2759"/>
<dbReference type="EMBL" id="KZ302001">
    <property type="protein sequence ID" value="PFH50541.1"/>
    <property type="molecule type" value="Genomic_DNA"/>
</dbReference>
<evidence type="ECO:0000313" key="2">
    <source>
        <dbReference type="Proteomes" id="UP000242287"/>
    </source>
</evidence>
<dbReference type="STRING" id="703135.A0A2A9NQE6"/>
<reference evidence="1 2" key="1">
    <citation type="submission" date="2014-02" db="EMBL/GenBank/DDBJ databases">
        <title>Transposable element dynamics among asymbiotic and ectomycorrhizal Amanita fungi.</title>
        <authorList>
            <consortium name="DOE Joint Genome Institute"/>
            <person name="Hess J."/>
            <person name="Skrede I."/>
            <person name="Wolfe B."/>
            <person name="LaButti K."/>
            <person name="Ohm R.A."/>
            <person name="Grigoriev I.V."/>
            <person name="Pringle A."/>
        </authorList>
    </citation>
    <scope>NUCLEOTIDE SEQUENCE [LARGE SCALE GENOMIC DNA]</scope>
    <source>
        <strain evidence="1 2">SKay4041</strain>
    </source>
</reference>
<gene>
    <name evidence="1" type="ORF">AMATHDRAFT_47764</name>
</gene>
<evidence type="ECO:0000313" key="1">
    <source>
        <dbReference type="EMBL" id="PFH50541.1"/>
    </source>
</evidence>
<sequence>MSSDIQNALEVNKVYQEALIQHAEQMETQLTEVDSLLSEVGTYDETDNANLVPVYVEGAIRFKAPVPSSLLLKPDSPFYAEATQRTRYCYNSSPHPMRSRELRTLSDAVKQENQRSNVLGLPSPLDWEKVAKQVNIYSILVMVIFDLNALKVSLCSNAKHSAEEYRIKWLGEERVVSNSNKTIEPTSFHQRRVLPEGFDTRLTEAVQIYGLDNWSLGK</sequence>
<accession>A0A2A9NQE6</accession>